<feature type="domain" description="PUM-HD" evidence="5">
    <location>
        <begin position="617"/>
        <end position="954"/>
    </location>
</feature>
<evidence type="ECO:0000256" key="1">
    <source>
        <dbReference type="ARBA" id="ARBA00022737"/>
    </source>
</evidence>
<feature type="repeat" description="Pumilio" evidence="3">
    <location>
        <begin position="710"/>
        <end position="746"/>
    </location>
</feature>
<evidence type="ECO:0000259" key="5">
    <source>
        <dbReference type="PROSITE" id="PS50303"/>
    </source>
</evidence>
<dbReference type="PROSITE" id="PS50303">
    <property type="entry name" value="PUM_HD"/>
    <property type="match status" value="1"/>
</dbReference>
<comment type="function">
    <text evidence="2">RNA-binding nucleolar protein required for pre-rRNA processing. Involved in production of 18S rRNA and assembly of small ribosomal subunit.</text>
</comment>
<organism evidence="6 7">
    <name type="scientific">Heterodermia speciosa</name>
    <dbReference type="NCBI Taxonomy" id="116794"/>
    <lineage>
        <taxon>Eukaryota</taxon>
        <taxon>Fungi</taxon>
        <taxon>Dikarya</taxon>
        <taxon>Ascomycota</taxon>
        <taxon>Pezizomycotina</taxon>
        <taxon>Lecanoromycetes</taxon>
        <taxon>OSLEUM clade</taxon>
        <taxon>Lecanoromycetidae</taxon>
        <taxon>Caliciales</taxon>
        <taxon>Physciaceae</taxon>
        <taxon>Heterodermia</taxon>
    </lineage>
</organism>
<dbReference type="Pfam" id="PF00806">
    <property type="entry name" value="PUF"/>
    <property type="match status" value="8"/>
</dbReference>
<dbReference type="GO" id="GO:0005737">
    <property type="term" value="C:cytoplasm"/>
    <property type="evidence" value="ECO:0007669"/>
    <property type="project" value="TreeGrafter"/>
</dbReference>
<feature type="repeat" description="Pumilio" evidence="3">
    <location>
        <begin position="747"/>
        <end position="782"/>
    </location>
</feature>
<feature type="compositionally biased region" description="Polar residues" evidence="4">
    <location>
        <begin position="399"/>
        <end position="409"/>
    </location>
</feature>
<dbReference type="PROSITE" id="PS50302">
    <property type="entry name" value="PUM"/>
    <property type="match status" value="7"/>
</dbReference>
<dbReference type="EMBL" id="CAJPDS010000042">
    <property type="protein sequence ID" value="CAF9926663.1"/>
    <property type="molecule type" value="Genomic_DNA"/>
</dbReference>
<dbReference type="PANTHER" id="PTHR12537:SF13">
    <property type="entry name" value="PUMILIO HOMOLOGY DOMAIN FAMILY MEMBER 4"/>
    <property type="match status" value="1"/>
</dbReference>
<feature type="compositionally biased region" description="Low complexity" evidence="4">
    <location>
        <begin position="184"/>
        <end position="195"/>
    </location>
</feature>
<evidence type="ECO:0000256" key="3">
    <source>
        <dbReference type="PROSITE-ProRule" id="PRU00317"/>
    </source>
</evidence>
<evidence type="ECO:0000313" key="7">
    <source>
        <dbReference type="Proteomes" id="UP000664521"/>
    </source>
</evidence>
<dbReference type="InterPro" id="IPR001313">
    <property type="entry name" value="Pumilio_RNA-bd_rpt"/>
</dbReference>
<dbReference type="AlphaFoldDB" id="A0A8H3IPH1"/>
<gene>
    <name evidence="6" type="ORF">HETSPECPRED_006386</name>
</gene>
<dbReference type="InterPro" id="IPR033133">
    <property type="entry name" value="PUM-HD"/>
</dbReference>
<feature type="compositionally biased region" description="Polar residues" evidence="4">
    <location>
        <begin position="513"/>
        <end position="523"/>
    </location>
</feature>
<feature type="region of interest" description="Disordered" evidence="4">
    <location>
        <begin position="257"/>
        <end position="276"/>
    </location>
</feature>
<dbReference type="GO" id="GO:0010608">
    <property type="term" value="P:post-transcriptional regulation of gene expression"/>
    <property type="evidence" value="ECO:0007669"/>
    <property type="project" value="TreeGrafter"/>
</dbReference>
<evidence type="ECO:0000313" key="6">
    <source>
        <dbReference type="EMBL" id="CAF9926663.1"/>
    </source>
</evidence>
<dbReference type="OrthoDB" id="668540at2759"/>
<protein>
    <recommendedName>
        <fullName evidence="5">PUM-HD domain-containing protein</fullName>
    </recommendedName>
</protein>
<feature type="repeat" description="Pumilio" evidence="3">
    <location>
        <begin position="819"/>
        <end position="854"/>
    </location>
</feature>
<feature type="repeat" description="Pumilio" evidence="3">
    <location>
        <begin position="783"/>
        <end position="818"/>
    </location>
</feature>
<dbReference type="PANTHER" id="PTHR12537">
    <property type="entry name" value="RNA BINDING PROTEIN PUMILIO-RELATED"/>
    <property type="match status" value="1"/>
</dbReference>
<dbReference type="CDD" id="cd07920">
    <property type="entry name" value="Pumilio"/>
    <property type="match status" value="1"/>
</dbReference>
<sequence>MASSNSLANRLDGLRSRNHQASSGEPTSGYTTPSRYGSNYMPSHSQASSSTERGGLYRRNTNEAGVMPNLAPIGQQPVTTNHGNQVSQISGGVEYPLSTLHKVEYLEQKRQEYEALRDQRMKFAREFEKFDEMQAREKEHLEMLTQDLLHHEMATAGHQSEPTTPPEYRDQGFPSMFPRNNRYSSSSLASPPGLGNRTSRSGSTLTSPPTELAQTHHNHINNDMLPSKSVPGSRRGSNDKIASYAADINLSSKRAPAAGKNRYSMPVTGTRTRKDDNNDYASMVGLGHINTTSFLFGEDDEKTAAHKESATSPDVNSYLQMNATDDKFPILVRQHDYPGLLSASSAALDLALSQSPGPESQMNGQTPFARHRFSQPTMANSIFNASSSSQSSSTITNSGAESDATSKSRQPNRHSLEASMAAYAQVNLPGQIASHEGNSGRPNLGNIQSSYSTNDIPTMKNSNGAVATITPPKTHAQQHFHNHNASLGRIPPNAVNHRHSRELSGVDNRQEEQTNGVQPSQGLHGNAAPFGPQVSIGDIMTNQMAQLSLNQQYGPAAFYGGYGMQLMNMGMAPVQMNNPMAYNQQMQLFQPPNGFAQYQNQGIGQQGRFQDSQAMVIRQRRMQNGEENARFNNVQLEHLQGEIYTLCKDQHGCRYLQKKLEDNNPHHVQLIFMETNQHVVELMTDPFGNYLCQKLFEKCNAQQLTVLINTTANSMTKIALNQHGTRALQKLIAFISTQDQIDTLIRALFDKVVPLIQDLNGNHVIQKCLNKLTFEQAQFIFDAVGANCVTIGTHRHGCCVLQRCMDHAAGYQKAQIIRQIIANSFSLVQDPFGNYVLQYIVDIGEPAFTDPLCKSFEGSIPLLSKQKFSSNVIEKCIRGSRIDVRRMMIEEMMQNGELDKMIKDPYANYVVQTALDFSDPECKATLIDAIRPLLPSIRSTPYGRRIQTKIFGSSGSRSGGMSTPNEPSGQISFARNGPGHAVPGGPLNGFPAINGPYQQHDSYHLQGNEVSLYQQANGTGVENSVQSNRDNQGTVHQPQPPFASQPIGNFNYF</sequence>
<dbReference type="Proteomes" id="UP000664521">
    <property type="component" value="Unassembled WGS sequence"/>
</dbReference>
<reference evidence="6" key="1">
    <citation type="submission" date="2021-03" db="EMBL/GenBank/DDBJ databases">
        <authorList>
            <person name="Tagirdzhanova G."/>
        </authorList>
    </citation>
    <scope>NUCLEOTIDE SEQUENCE</scope>
</reference>
<keyword evidence="7" id="KW-1185">Reference proteome</keyword>
<dbReference type="InterPro" id="IPR033712">
    <property type="entry name" value="Pumilio_RNA-bd"/>
</dbReference>
<feature type="compositionally biased region" description="Polar residues" evidence="4">
    <location>
        <begin position="196"/>
        <end position="215"/>
    </location>
</feature>
<dbReference type="SUPFAM" id="SSF48371">
    <property type="entry name" value="ARM repeat"/>
    <property type="match status" value="1"/>
</dbReference>
<feature type="region of interest" description="Disordered" evidence="4">
    <location>
        <begin position="950"/>
        <end position="986"/>
    </location>
</feature>
<dbReference type="GO" id="GO:0003729">
    <property type="term" value="F:mRNA binding"/>
    <property type="evidence" value="ECO:0007669"/>
    <property type="project" value="TreeGrafter"/>
</dbReference>
<dbReference type="Gene3D" id="1.25.10.10">
    <property type="entry name" value="Leucine-rich Repeat Variant"/>
    <property type="match status" value="1"/>
</dbReference>
<feature type="compositionally biased region" description="Polar residues" evidence="4">
    <location>
        <begin position="19"/>
        <end position="52"/>
    </location>
</feature>
<feature type="compositionally biased region" description="Polar residues" evidence="4">
    <location>
        <begin position="963"/>
        <end position="973"/>
    </location>
</feature>
<dbReference type="InterPro" id="IPR011989">
    <property type="entry name" value="ARM-like"/>
</dbReference>
<feature type="repeat" description="Pumilio" evidence="3">
    <location>
        <begin position="638"/>
        <end position="673"/>
    </location>
</feature>
<dbReference type="SMART" id="SM00025">
    <property type="entry name" value="Pumilio"/>
    <property type="match status" value="8"/>
</dbReference>
<dbReference type="FunFam" id="1.25.10.10:FF:000237">
    <property type="entry name" value="Pumilio homolog 9"/>
    <property type="match status" value="1"/>
</dbReference>
<comment type="caution">
    <text evidence="6">The sequence shown here is derived from an EMBL/GenBank/DDBJ whole genome shotgun (WGS) entry which is preliminary data.</text>
</comment>
<evidence type="ECO:0000256" key="4">
    <source>
        <dbReference type="SAM" id="MobiDB-lite"/>
    </source>
</evidence>
<dbReference type="InterPro" id="IPR016024">
    <property type="entry name" value="ARM-type_fold"/>
</dbReference>
<feature type="region of interest" description="Disordered" evidence="4">
    <location>
        <begin position="1019"/>
        <end position="1053"/>
    </location>
</feature>
<name>A0A8H3IPH1_9LECA</name>
<accession>A0A8H3IPH1</accession>
<feature type="compositionally biased region" description="Low complexity" evidence="4">
    <location>
        <begin position="383"/>
        <end position="398"/>
    </location>
</feature>
<feature type="region of interest" description="Disordered" evidence="4">
    <location>
        <begin position="155"/>
        <end position="238"/>
    </location>
</feature>
<feature type="compositionally biased region" description="Polar residues" evidence="4">
    <location>
        <begin position="1019"/>
        <end position="1037"/>
    </location>
</feature>
<feature type="region of interest" description="Disordered" evidence="4">
    <location>
        <begin position="1"/>
        <end position="55"/>
    </location>
</feature>
<feature type="compositionally biased region" description="Low complexity" evidence="4">
    <location>
        <begin position="952"/>
        <end position="962"/>
    </location>
</feature>
<feature type="repeat" description="Pumilio" evidence="3">
    <location>
        <begin position="674"/>
        <end position="709"/>
    </location>
</feature>
<keyword evidence="1" id="KW-0677">Repeat</keyword>
<feature type="repeat" description="Pumilio" evidence="3">
    <location>
        <begin position="891"/>
        <end position="928"/>
    </location>
</feature>
<feature type="region of interest" description="Disordered" evidence="4">
    <location>
        <begin position="506"/>
        <end position="526"/>
    </location>
</feature>
<proteinExistence type="predicted"/>
<feature type="region of interest" description="Disordered" evidence="4">
    <location>
        <begin position="383"/>
        <end position="413"/>
    </location>
</feature>
<evidence type="ECO:0000256" key="2">
    <source>
        <dbReference type="ARBA" id="ARBA00024893"/>
    </source>
</evidence>